<keyword evidence="1" id="KW-0812">Transmembrane</keyword>
<reference evidence="3 4" key="1">
    <citation type="submission" date="2024-05" db="EMBL/GenBank/DDBJ databases">
        <authorList>
            <person name="Haq I."/>
            <person name="Ullah Z."/>
            <person name="Ahmad R."/>
            <person name="Li M."/>
            <person name="Tong Y."/>
        </authorList>
    </citation>
    <scope>NUCLEOTIDE SEQUENCE [LARGE SCALE GENOMIC DNA]</scope>
    <source>
        <strain evidence="3 4">16A2E</strain>
    </source>
</reference>
<evidence type="ECO:0000256" key="1">
    <source>
        <dbReference type="SAM" id="Phobius"/>
    </source>
</evidence>
<comment type="caution">
    <text evidence="3">The sequence shown here is derived from an EMBL/GenBank/DDBJ whole genome shotgun (WGS) entry which is preliminary data.</text>
</comment>
<feature type="domain" description="DUF6199" evidence="2">
    <location>
        <begin position="10"/>
        <end position="66"/>
    </location>
</feature>
<keyword evidence="4" id="KW-1185">Reference proteome</keyword>
<proteinExistence type="predicted"/>
<keyword evidence="1" id="KW-1133">Transmembrane helix</keyword>
<accession>A0ABU9XFF6</accession>
<name>A0ABU9XFF6_9BACI</name>
<dbReference type="InterPro" id="IPR045679">
    <property type="entry name" value="DUF6199"/>
</dbReference>
<evidence type="ECO:0000259" key="2">
    <source>
        <dbReference type="Pfam" id="PF19701"/>
    </source>
</evidence>
<evidence type="ECO:0000313" key="4">
    <source>
        <dbReference type="Proteomes" id="UP001444625"/>
    </source>
</evidence>
<gene>
    <name evidence="3" type="ORF">ABC228_03540</name>
</gene>
<dbReference type="EMBL" id="JBDIML010000001">
    <property type="protein sequence ID" value="MEN2766248.1"/>
    <property type="molecule type" value="Genomic_DNA"/>
</dbReference>
<evidence type="ECO:0000313" key="3">
    <source>
        <dbReference type="EMBL" id="MEN2766248.1"/>
    </source>
</evidence>
<dbReference type="RefSeq" id="WP_345823702.1">
    <property type="nucleotide sequence ID" value="NZ_JBDIML010000001.1"/>
</dbReference>
<feature type="transmembrane region" description="Helical" evidence="1">
    <location>
        <begin position="48"/>
        <end position="69"/>
    </location>
</feature>
<protein>
    <recommendedName>
        <fullName evidence="2">DUF6199 domain-containing protein</fullName>
    </recommendedName>
</protein>
<organism evidence="3 4">
    <name type="scientific">Ornithinibacillus xuwenensis</name>
    <dbReference type="NCBI Taxonomy" id="3144668"/>
    <lineage>
        <taxon>Bacteria</taxon>
        <taxon>Bacillati</taxon>
        <taxon>Bacillota</taxon>
        <taxon>Bacilli</taxon>
        <taxon>Bacillales</taxon>
        <taxon>Bacillaceae</taxon>
        <taxon>Ornithinibacillus</taxon>
    </lineage>
</organism>
<keyword evidence="1" id="KW-0472">Membrane</keyword>
<dbReference type="Proteomes" id="UP001444625">
    <property type="component" value="Unassembled WGS sequence"/>
</dbReference>
<dbReference type="Pfam" id="PF19701">
    <property type="entry name" value="DUF6199"/>
    <property type="match status" value="1"/>
</dbReference>
<sequence>MLFILIVFSIPVYCFGIWSLYEPEESFFFLDRWRYKEIPDLSDIQIKLIRIGSIVGMIIWTILIIIAAIDTFTPEPPLPTNDLMNL</sequence>